<evidence type="ECO:0000256" key="8">
    <source>
        <dbReference type="HAMAP-Rule" id="MF_00336"/>
    </source>
</evidence>
<dbReference type="OrthoDB" id="9802097at2"/>
<feature type="active site" evidence="8">
    <location>
        <position position="38"/>
    </location>
</feature>
<dbReference type="Pfam" id="PF13500">
    <property type="entry name" value="AAA_26"/>
    <property type="match status" value="1"/>
</dbReference>
<keyword evidence="2 8" id="KW-0436">Ligase</keyword>
<comment type="cofactor">
    <cofactor evidence="8">
        <name>Mg(2+)</name>
        <dbReference type="ChEBI" id="CHEBI:18420"/>
    </cofactor>
</comment>
<keyword evidence="5 8" id="KW-0093">Biotin biosynthesis</keyword>
<feature type="binding site" evidence="8">
    <location>
        <position position="114"/>
    </location>
    <ligand>
        <name>Mg(2+)</name>
        <dbReference type="ChEBI" id="CHEBI:18420"/>
    </ligand>
</feature>
<keyword evidence="3 8" id="KW-0479">Metal-binding</keyword>
<dbReference type="SUPFAM" id="SSF52540">
    <property type="entry name" value="P-loop containing nucleoside triphosphate hydrolases"/>
    <property type="match status" value="1"/>
</dbReference>
<dbReference type="HAMAP" id="MF_00336">
    <property type="entry name" value="BioD"/>
    <property type="match status" value="1"/>
</dbReference>
<comment type="catalytic activity">
    <reaction evidence="8">
        <text>(7R,8S)-7,8-diammoniononanoate + CO2 + ATP = (4R,5S)-dethiobiotin + ADP + phosphate + 3 H(+)</text>
        <dbReference type="Rhea" id="RHEA:15805"/>
        <dbReference type="ChEBI" id="CHEBI:15378"/>
        <dbReference type="ChEBI" id="CHEBI:16526"/>
        <dbReference type="ChEBI" id="CHEBI:30616"/>
        <dbReference type="ChEBI" id="CHEBI:43474"/>
        <dbReference type="ChEBI" id="CHEBI:149469"/>
        <dbReference type="ChEBI" id="CHEBI:149473"/>
        <dbReference type="ChEBI" id="CHEBI:456216"/>
        <dbReference type="EC" id="6.3.3.3"/>
    </reaction>
</comment>
<dbReference type="Proteomes" id="UP000033684">
    <property type="component" value="Unassembled WGS sequence"/>
</dbReference>
<evidence type="ECO:0000313" key="9">
    <source>
        <dbReference type="EMBL" id="KJV06301.1"/>
    </source>
</evidence>
<dbReference type="Gene3D" id="3.40.50.300">
    <property type="entry name" value="P-loop containing nucleotide triphosphate hydrolases"/>
    <property type="match status" value="1"/>
</dbReference>
<keyword evidence="7 8" id="KW-0460">Magnesium</keyword>
<dbReference type="FunFam" id="3.40.50.300:FF:000292">
    <property type="entry name" value="ATP-dependent dethiobiotin synthetase BioD"/>
    <property type="match status" value="1"/>
</dbReference>
<reference evidence="9 10" key="2">
    <citation type="journal article" date="2016" name="Microb. Ecol.">
        <title>Genome Characteristics of a Novel Type I Methanotroph (Sn10-6) Isolated from a Flooded Indian Rice Field.</title>
        <authorList>
            <person name="Rahalkar M.C."/>
            <person name="Pandit P.S."/>
            <person name="Dhakephalkar P.K."/>
            <person name="Pore S."/>
            <person name="Arora P."/>
            <person name="Kapse N."/>
        </authorList>
    </citation>
    <scope>NUCLEOTIDE SEQUENCE [LARGE SCALE GENOMIC DNA]</scope>
    <source>
        <strain evidence="9 10">Sn10-6</strain>
    </source>
</reference>
<keyword evidence="1 8" id="KW-0963">Cytoplasm</keyword>
<evidence type="ECO:0000256" key="3">
    <source>
        <dbReference type="ARBA" id="ARBA00022723"/>
    </source>
</evidence>
<comment type="subcellular location">
    <subcellularLocation>
        <location evidence="8">Cytoplasm</location>
    </subcellularLocation>
</comment>
<keyword evidence="10" id="KW-1185">Reference proteome</keyword>
<feature type="binding site" evidence="8">
    <location>
        <position position="55"/>
    </location>
    <ligand>
        <name>ATP</name>
        <dbReference type="ChEBI" id="CHEBI:30616"/>
    </ligand>
</feature>
<dbReference type="GO" id="GO:0005524">
    <property type="term" value="F:ATP binding"/>
    <property type="evidence" value="ECO:0007669"/>
    <property type="project" value="UniProtKB-UniRule"/>
</dbReference>
<gene>
    <name evidence="8" type="primary">bioD</name>
    <name evidence="9" type="ORF">VZ94_12260</name>
</gene>
<dbReference type="RefSeq" id="WP_045779447.1">
    <property type="nucleotide sequence ID" value="NZ_LAJX01000119.1"/>
</dbReference>
<dbReference type="EMBL" id="LAJX01000119">
    <property type="protein sequence ID" value="KJV06301.1"/>
    <property type="molecule type" value="Genomic_DNA"/>
</dbReference>
<dbReference type="GO" id="GO:0009102">
    <property type="term" value="P:biotin biosynthetic process"/>
    <property type="evidence" value="ECO:0007669"/>
    <property type="project" value="UniProtKB-UniRule"/>
</dbReference>
<evidence type="ECO:0000256" key="1">
    <source>
        <dbReference type="ARBA" id="ARBA00022490"/>
    </source>
</evidence>
<feature type="binding site" evidence="8">
    <location>
        <begin position="114"/>
        <end position="117"/>
    </location>
    <ligand>
        <name>ATP</name>
        <dbReference type="ChEBI" id="CHEBI:30616"/>
    </ligand>
</feature>
<comment type="function">
    <text evidence="8">Catalyzes a mechanistically unusual reaction, the ATP-dependent insertion of CO2 between the N7 and N8 nitrogen atoms of 7,8-diaminopelargonic acid (DAPA, also called 7,8-diammoniononanoate) to form a ureido ring.</text>
</comment>
<dbReference type="PIRSF" id="PIRSF006755">
    <property type="entry name" value="DTB_synth"/>
    <property type="match status" value="1"/>
</dbReference>
<dbReference type="UniPathway" id="UPA00078">
    <property type="reaction ID" value="UER00161"/>
</dbReference>
<comment type="pathway">
    <text evidence="8">Cofactor biosynthesis; biotin biosynthesis; biotin from 7,8-diaminononanoate: step 1/2.</text>
</comment>
<keyword evidence="4 8" id="KW-0547">Nucleotide-binding</keyword>
<dbReference type="GO" id="GO:0000287">
    <property type="term" value="F:magnesium ion binding"/>
    <property type="evidence" value="ECO:0007669"/>
    <property type="project" value="UniProtKB-UniRule"/>
</dbReference>
<evidence type="ECO:0000256" key="7">
    <source>
        <dbReference type="ARBA" id="ARBA00022842"/>
    </source>
</evidence>
<sequence length="230" mass="24983">MKSGLFITGTDTNAGKTWATLTLMHLLQQQNHCVVGMKPVASGCLWQQGEWRNEDALALQQASSIPLPYELINPYAYELPVSPDIAGSHNPVKLELLKQRYQTLQSLADVVLVEGAGGWLSPINATQSMSDLALALQLPVLLVVALRLGCINHASLTLAAIKQAGLRCLGWLAVSVDPDMVCPEQTLQVLKARLHAEFLGVLTYQAQADYQQLGQAVDLNVLSQQLSMTQ</sequence>
<dbReference type="GO" id="GO:0042803">
    <property type="term" value="F:protein homodimerization activity"/>
    <property type="evidence" value="ECO:0007669"/>
    <property type="project" value="UniProtKB-ARBA"/>
</dbReference>
<dbReference type="PANTHER" id="PTHR43210">
    <property type="entry name" value="DETHIOBIOTIN SYNTHETASE"/>
    <property type="match status" value="1"/>
</dbReference>
<accession>A0A0F3IHS5</accession>
<feature type="binding site" evidence="8">
    <location>
        <begin position="174"/>
        <end position="175"/>
    </location>
    <ligand>
        <name>ATP</name>
        <dbReference type="ChEBI" id="CHEBI:30616"/>
    </ligand>
</feature>
<comment type="caution">
    <text evidence="8">Lacks conserved residue(s) required for the propagation of feature annotation.</text>
</comment>
<name>A0A0F3IHS5_9GAMM</name>
<dbReference type="InterPro" id="IPR004472">
    <property type="entry name" value="DTB_synth_BioD"/>
</dbReference>
<feature type="binding site" evidence="8">
    <location>
        <position position="17"/>
    </location>
    <ligand>
        <name>Mg(2+)</name>
        <dbReference type="ChEBI" id="CHEBI:18420"/>
    </ligand>
</feature>
<comment type="caution">
    <text evidence="9">The sequence shown here is derived from an EMBL/GenBank/DDBJ whole genome shotgun (WGS) entry which is preliminary data.</text>
</comment>
<dbReference type="NCBIfam" id="TIGR00347">
    <property type="entry name" value="bioD"/>
    <property type="match status" value="1"/>
</dbReference>
<feature type="binding site" evidence="8">
    <location>
        <position position="55"/>
    </location>
    <ligand>
        <name>Mg(2+)</name>
        <dbReference type="ChEBI" id="CHEBI:18420"/>
    </ligand>
</feature>
<feature type="binding site" evidence="8">
    <location>
        <position position="42"/>
    </location>
    <ligand>
        <name>substrate</name>
    </ligand>
</feature>
<organism evidence="9 10">
    <name type="scientific">Methylocucumis oryzae</name>
    <dbReference type="NCBI Taxonomy" id="1632867"/>
    <lineage>
        <taxon>Bacteria</taxon>
        <taxon>Pseudomonadati</taxon>
        <taxon>Pseudomonadota</taxon>
        <taxon>Gammaproteobacteria</taxon>
        <taxon>Methylococcales</taxon>
        <taxon>Methylococcaceae</taxon>
        <taxon>Methylocucumis</taxon>
    </lineage>
</organism>
<protein>
    <recommendedName>
        <fullName evidence="8">ATP-dependent dethiobiotin synthetase BioD</fullName>
        <ecNumber evidence="8">6.3.3.3</ecNumber>
    </recommendedName>
    <alternativeName>
        <fullName evidence="8">DTB synthetase</fullName>
        <shortName evidence="8">DTBS</shortName>
    </alternativeName>
    <alternativeName>
        <fullName evidence="8">Dethiobiotin synthase</fullName>
    </alternativeName>
</protein>
<proteinExistence type="inferred from homology"/>
<evidence type="ECO:0000256" key="6">
    <source>
        <dbReference type="ARBA" id="ARBA00022840"/>
    </source>
</evidence>
<comment type="subunit">
    <text evidence="8">Homodimer.</text>
</comment>
<evidence type="ECO:0000256" key="5">
    <source>
        <dbReference type="ARBA" id="ARBA00022756"/>
    </source>
</evidence>
<reference evidence="10" key="1">
    <citation type="submission" date="2015-03" db="EMBL/GenBank/DDBJ databases">
        <title>Draft genome sequence of a novel methanotroph (Sn10-6) isolated from flooded ricefield rhizosphere in India.</title>
        <authorList>
            <person name="Pandit P.S."/>
            <person name="Pore S.D."/>
            <person name="Arora P."/>
            <person name="Kapse N.G."/>
            <person name="Dhakephalkar P.K."/>
            <person name="Rahalkar M.C."/>
        </authorList>
    </citation>
    <scope>NUCLEOTIDE SEQUENCE [LARGE SCALE GENOMIC DNA]</scope>
    <source>
        <strain evidence="10">Sn10-6</strain>
    </source>
</reference>
<evidence type="ECO:0000313" key="10">
    <source>
        <dbReference type="Proteomes" id="UP000033684"/>
    </source>
</evidence>
<dbReference type="AlphaFoldDB" id="A0A0F3IHS5"/>
<dbReference type="GO" id="GO:0004141">
    <property type="term" value="F:dethiobiotin synthase activity"/>
    <property type="evidence" value="ECO:0007669"/>
    <property type="project" value="UniProtKB-UniRule"/>
</dbReference>
<dbReference type="InterPro" id="IPR027417">
    <property type="entry name" value="P-loop_NTPase"/>
</dbReference>
<evidence type="ECO:0000256" key="4">
    <source>
        <dbReference type="ARBA" id="ARBA00022741"/>
    </source>
</evidence>
<dbReference type="PANTHER" id="PTHR43210:SF5">
    <property type="entry name" value="DETHIOBIOTIN SYNTHETASE"/>
    <property type="match status" value="1"/>
</dbReference>
<dbReference type="EC" id="6.3.3.3" evidence="8"/>
<evidence type="ECO:0000256" key="2">
    <source>
        <dbReference type="ARBA" id="ARBA00022598"/>
    </source>
</evidence>
<dbReference type="CDD" id="cd03109">
    <property type="entry name" value="DTBS"/>
    <property type="match status" value="1"/>
</dbReference>
<dbReference type="GO" id="GO:0005829">
    <property type="term" value="C:cytosol"/>
    <property type="evidence" value="ECO:0007669"/>
    <property type="project" value="TreeGrafter"/>
</dbReference>
<comment type="similarity">
    <text evidence="8">Belongs to the dethiobiotin synthetase family.</text>
</comment>
<keyword evidence="6 8" id="KW-0067">ATP-binding</keyword>
<dbReference type="PATRIC" id="fig|1632867.3.peg.646"/>